<dbReference type="AlphaFoldDB" id="A0A1Z5JNV5"/>
<dbReference type="Gene3D" id="3.10.180.10">
    <property type="entry name" value="2,3-Dihydroxybiphenyl 1,2-Dioxygenase, domain 1"/>
    <property type="match status" value="1"/>
</dbReference>
<dbReference type="PANTHER" id="PTHR40280:SF1">
    <property type="entry name" value="VOC DOMAIN-CONTAINING PROTEIN"/>
    <property type="match status" value="1"/>
</dbReference>
<proteinExistence type="predicted"/>
<name>A0A1Z5JNV5_FISSO</name>
<gene>
    <name evidence="2" type="ORF">FisN_3Hh197</name>
</gene>
<sequence length="359" mass="40327">MVSLVLLVFLAAKVSNTDAFAASQSSKYLPRTQQPVGNILILDHLNINHEKGRHDWLKAFYFDFLNCAVDPRKQENIIQGRKTLWANIGANQFHLPEGKPDAQVLNGVITLSYPNLSAVVQRYEKIKHSLLETKFAVRAEDDECLTVNDPWGNVFRIVQGDNAERDSRGLQLGSKEKDGLALRDLTIHTPPGCNMQGIARFYEEIMGAPILHCSSQSVVVSVGPYQTLTFAPNRAETAVLHVDLRDEQTEPASGYPTFPSNYGPHISLYLAEFSECYRKADALKLVYVNPRFRRQAYTLDQAIDDCMFRILDIVDPYQPEAGPILSLEHEVRSVVKRNGDKYGSCPFDEIPDACQRTLS</sequence>
<dbReference type="OrthoDB" id="410751at2759"/>
<dbReference type="SUPFAM" id="SSF54593">
    <property type="entry name" value="Glyoxalase/Bleomycin resistance protein/Dihydroxybiphenyl dioxygenase"/>
    <property type="match status" value="1"/>
</dbReference>
<keyword evidence="3" id="KW-1185">Reference proteome</keyword>
<keyword evidence="1" id="KW-0732">Signal</keyword>
<evidence type="ECO:0000313" key="3">
    <source>
        <dbReference type="Proteomes" id="UP000198406"/>
    </source>
</evidence>
<reference evidence="2 3" key="1">
    <citation type="journal article" date="2015" name="Plant Cell">
        <title>Oil accumulation by the oleaginous diatom Fistulifera solaris as revealed by the genome and transcriptome.</title>
        <authorList>
            <person name="Tanaka T."/>
            <person name="Maeda Y."/>
            <person name="Veluchamy A."/>
            <person name="Tanaka M."/>
            <person name="Abida H."/>
            <person name="Marechal E."/>
            <person name="Bowler C."/>
            <person name="Muto M."/>
            <person name="Sunaga Y."/>
            <person name="Tanaka M."/>
            <person name="Yoshino T."/>
            <person name="Taniguchi T."/>
            <person name="Fukuda Y."/>
            <person name="Nemoto M."/>
            <person name="Matsumoto M."/>
            <person name="Wong P.S."/>
            <person name="Aburatani S."/>
            <person name="Fujibuchi W."/>
        </authorList>
    </citation>
    <scope>NUCLEOTIDE SEQUENCE [LARGE SCALE GENOMIC DNA]</scope>
    <source>
        <strain evidence="2 3">JPCC DA0580</strain>
    </source>
</reference>
<feature type="chain" id="PRO_5012757786" description="VOC domain-containing protein" evidence="1">
    <location>
        <begin position="20"/>
        <end position="359"/>
    </location>
</feature>
<dbReference type="EMBL" id="BDSP01000095">
    <property type="protein sequence ID" value="GAX15723.1"/>
    <property type="molecule type" value="Genomic_DNA"/>
</dbReference>
<protein>
    <recommendedName>
        <fullName evidence="4">VOC domain-containing protein</fullName>
    </recommendedName>
</protein>
<comment type="caution">
    <text evidence="2">The sequence shown here is derived from an EMBL/GenBank/DDBJ whole genome shotgun (WGS) entry which is preliminary data.</text>
</comment>
<feature type="signal peptide" evidence="1">
    <location>
        <begin position="1"/>
        <end position="19"/>
    </location>
</feature>
<evidence type="ECO:0000313" key="2">
    <source>
        <dbReference type="EMBL" id="GAX15723.1"/>
    </source>
</evidence>
<dbReference type="Proteomes" id="UP000198406">
    <property type="component" value="Unassembled WGS sequence"/>
</dbReference>
<evidence type="ECO:0008006" key="4">
    <source>
        <dbReference type="Google" id="ProtNLM"/>
    </source>
</evidence>
<dbReference type="InParanoid" id="A0A1Z5JNV5"/>
<organism evidence="2 3">
    <name type="scientific">Fistulifera solaris</name>
    <name type="common">Oleaginous diatom</name>
    <dbReference type="NCBI Taxonomy" id="1519565"/>
    <lineage>
        <taxon>Eukaryota</taxon>
        <taxon>Sar</taxon>
        <taxon>Stramenopiles</taxon>
        <taxon>Ochrophyta</taxon>
        <taxon>Bacillariophyta</taxon>
        <taxon>Bacillariophyceae</taxon>
        <taxon>Bacillariophycidae</taxon>
        <taxon>Naviculales</taxon>
        <taxon>Naviculaceae</taxon>
        <taxon>Fistulifera</taxon>
    </lineage>
</organism>
<accession>A0A1Z5JNV5</accession>
<dbReference type="InterPro" id="IPR029068">
    <property type="entry name" value="Glyas_Bleomycin-R_OHBP_Dase"/>
</dbReference>
<evidence type="ECO:0000256" key="1">
    <source>
        <dbReference type="SAM" id="SignalP"/>
    </source>
</evidence>
<dbReference type="PANTHER" id="PTHR40280">
    <property type="entry name" value="BLR6907 PROTEIN"/>
    <property type="match status" value="1"/>
</dbReference>